<organism evidence="1">
    <name type="scientific">Pseudomonas sp. Hg7Tf</name>
    <dbReference type="NCBI Taxonomy" id="3236988"/>
    <lineage>
        <taxon>Bacteria</taxon>
        <taxon>Pseudomonadati</taxon>
        <taxon>Pseudomonadota</taxon>
        <taxon>Gammaproteobacteria</taxon>
        <taxon>Pseudomonadales</taxon>
        <taxon>Pseudomonadaceae</taxon>
        <taxon>Pseudomonas</taxon>
    </lineage>
</organism>
<sequence>MGLVLMLGLAYVTHLHALLIEIEKGAEHSQRLQIEQADKAQRAQALAVHEAQLAKAYQHLDESHWRLAAGGGVADLLEDIAHQGHSDGVFIEQVELLPEIAHDHHIELPMQLHLRGTYVALATFVQGLSQRPRLITPHDFSMSPAQASGPPGLRLQVLASAYRSRVQRAASMPSGLALEPVRPLPSVSRSPFEPPPAMQPRQYLETLSLDQFELIGSLARGELRFALLRVAGVVHRLQVGDRLGRDSGRIVSIEEQRVDVAEEVFVPGKGWLVRHRALSLKAPAGA</sequence>
<dbReference type="PANTHER" id="PTHR39555">
    <property type="entry name" value="FIMBRIAL ASSEMBLY PROTEIN PILO-LIKE PROTEIN-RELATED"/>
    <property type="match status" value="1"/>
</dbReference>
<accession>A0AB39HZQ6</accession>
<proteinExistence type="predicted"/>
<dbReference type="EMBL" id="CP162607">
    <property type="protein sequence ID" value="XDK36082.1"/>
    <property type="molecule type" value="Genomic_DNA"/>
</dbReference>
<dbReference type="Gene3D" id="2.30.30.830">
    <property type="match status" value="1"/>
</dbReference>
<dbReference type="AlphaFoldDB" id="A0AB39HZQ6"/>
<dbReference type="Gene3D" id="3.30.70.60">
    <property type="match status" value="1"/>
</dbReference>
<dbReference type="InterPro" id="IPR007446">
    <property type="entry name" value="PilP"/>
</dbReference>
<protein>
    <submittedName>
        <fullName evidence="1">Pilus assembly protein PilP</fullName>
    </submittedName>
</protein>
<dbReference type="RefSeq" id="WP_368655848.1">
    <property type="nucleotide sequence ID" value="NZ_CP162607.1"/>
</dbReference>
<name>A0AB39HZQ6_9PSED</name>
<dbReference type="Pfam" id="PF04350">
    <property type="entry name" value="PilO"/>
    <property type="match status" value="1"/>
</dbReference>
<dbReference type="InterPro" id="IPR014717">
    <property type="entry name" value="Transl_elong_EF1B/ribsomal_bS6"/>
</dbReference>
<evidence type="ECO:0000313" key="1">
    <source>
        <dbReference type="EMBL" id="XDK36082.1"/>
    </source>
</evidence>
<reference evidence="1" key="1">
    <citation type="submission" date="2024-07" db="EMBL/GenBank/DDBJ databases">
        <title>Identification and characteristics of a novel species of coltsfoot's symbiotic bacteria.</title>
        <authorList>
            <person name="Juszczyk A."/>
            <person name="Jasielczuk I."/>
            <person name="Gurgul A."/>
            <person name="Rogala M."/>
            <person name="Kowalczyk A."/>
            <person name="Szmatola T."/>
            <person name="Kosecka-Strojek M."/>
            <person name="Arent Z."/>
            <person name="Latowski D."/>
        </authorList>
    </citation>
    <scope>NUCLEOTIDE SEQUENCE</scope>
    <source>
        <strain evidence="1">Hg7Tf</strain>
    </source>
</reference>
<dbReference type="PANTHER" id="PTHR39555:SF1">
    <property type="entry name" value="TYPE IV PILUS INNER MEMBRANE COMPONENT PILO"/>
    <property type="match status" value="1"/>
</dbReference>
<dbReference type="Pfam" id="PF04351">
    <property type="entry name" value="PilP"/>
    <property type="match status" value="1"/>
</dbReference>
<dbReference type="GO" id="GO:0043683">
    <property type="term" value="P:type IV pilus assembly"/>
    <property type="evidence" value="ECO:0007669"/>
    <property type="project" value="InterPro"/>
</dbReference>
<gene>
    <name evidence="1" type="ORF">AB4Y39_20595</name>
</gene>
<dbReference type="GO" id="GO:0043107">
    <property type="term" value="P:type IV pilus-dependent motility"/>
    <property type="evidence" value="ECO:0007669"/>
    <property type="project" value="InterPro"/>
</dbReference>
<dbReference type="InterPro" id="IPR007445">
    <property type="entry name" value="PilO"/>
</dbReference>